<organism evidence="3 4">
    <name type="scientific">Penicillium olsonii</name>
    <dbReference type="NCBI Taxonomy" id="99116"/>
    <lineage>
        <taxon>Eukaryota</taxon>
        <taxon>Fungi</taxon>
        <taxon>Dikarya</taxon>
        <taxon>Ascomycota</taxon>
        <taxon>Pezizomycotina</taxon>
        <taxon>Eurotiomycetes</taxon>
        <taxon>Eurotiomycetidae</taxon>
        <taxon>Eurotiales</taxon>
        <taxon>Aspergillaceae</taxon>
        <taxon>Penicillium</taxon>
    </lineage>
</organism>
<sequence length="250" mass="27104">MYGNDNMNDPDPVPQLVGRSALPADEATSGSSQSTSATPADMGPWMAKINKLMKIRTVHGSIMSVVFLLLYPTFASFNHLLPPSLPVVKIHAALQSVTATLTVAGFGLGLYLTREVPTKDKYDQVIGAIVIVHLVIVQPIMGILQHRIFRKTQRKTWWAYEHRWLGRCMLVLGVINGGLGRYLSGSTSSGGSRGALIGFGVVAGIIYSLYAAVVAFSTSKQRKASKQSEITTGPEDSQNVQEYPLTEVRS</sequence>
<keyword evidence="2" id="KW-1133">Transmembrane helix</keyword>
<gene>
    <name evidence="3" type="ORF">POLS_LOCUS2462</name>
</gene>
<feature type="region of interest" description="Disordered" evidence="1">
    <location>
        <begin position="222"/>
        <end position="250"/>
    </location>
</feature>
<evidence type="ECO:0000313" key="4">
    <source>
        <dbReference type="Proteomes" id="UP001153618"/>
    </source>
</evidence>
<dbReference type="OrthoDB" id="19261at2759"/>
<name>A0A9W4HIK7_PENOL</name>
<feature type="compositionally biased region" description="Polar residues" evidence="1">
    <location>
        <begin position="227"/>
        <end position="241"/>
    </location>
</feature>
<proteinExistence type="predicted"/>
<keyword evidence="2" id="KW-0472">Membrane</keyword>
<evidence type="ECO:0000256" key="1">
    <source>
        <dbReference type="SAM" id="MobiDB-lite"/>
    </source>
</evidence>
<accession>A0A9W4HIK7</accession>
<dbReference type="Gene3D" id="1.20.120.1770">
    <property type="match status" value="1"/>
</dbReference>
<feature type="compositionally biased region" description="Low complexity" evidence="1">
    <location>
        <begin position="27"/>
        <end position="40"/>
    </location>
</feature>
<dbReference type="Proteomes" id="UP001153618">
    <property type="component" value="Unassembled WGS sequence"/>
</dbReference>
<dbReference type="CDD" id="cd08760">
    <property type="entry name" value="Cyt_b561_FRRS1_like"/>
    <property type="match status" value="1"/>
</dbReference>
<protein>
    <recommendedName>
        <fullName evidence="5">Cytochrome b561 domain-containing protein</fullName>
    </recommendedName>
</protein>
<reference evidence="3" key="1">
    <citation type="submission" date="2021-07" db="EMBL/GenBank/DDBJ databases">
        <authorList>
            <person name="Branca A.L. A."/>
        </authorList>
    </citation>
    <scope>NUCLEOTIDE SEQUENCE</scope>
</reference>
<feature type="transmembrane region" description="Helical" evidence="2">
    <location>
        <begin position="93"/>
        <end position="113"/>
    </location>
</feature>
<evidence type="ECO:0008006" key="5">
    <source>
        <dbReference type="Google" id="ProtNLM"/>
    </source>
</evidence>
<dbReference type="PANTHER" id="PTHR47797">
    <property type="entry name" value="DEHYDROGENASE, PUTATIVE (AFU_ORTHOLOGUE AFUA_8G05805)-RELATED"/>
    <property type="match status" value="1"/>
</dbReference>
<keyword evidence="4" id="KW-1185">Reference proteome</keyword>
<keyword evidence="2" id="KW-0812">Transmembrane</keyword>
<feature type="transmembrane region" description="Helical" evidence="2">
    <location>
        <begin position="195"/>
        <end position="216"/>
    </location>
</feature>
<feature type="transmembrane region" description="Helical" evidence="2">
    <location>
        <begin position="62"/>
        <end position="81"/>
    </location>
</feature>
<feature type="region of interest" description="Disordered" evidence="1">
    <location>
        <begin position="23"/>
        <end position="42"/>
    </location>
</feature>
<dbReference type="PANTHER" id="PTHR47797:SF1">
    <property type="entry name" value="CYTOCHROME B561 DOMAIN-CONTAINING PROTEIN-RELATED"/>
    <property type="match status" value="1"/>
</dbReference>
<evidence type="ECO:0000256" key="2">
    <source>
        <dbReference type="SAM" id="Phobius"/>
    </source>
</evidence>
<feature type="transmembrane region" description="Helical" evidence="2">
    <location>
        <begin position="125"/>
        <end position="144"/>
    </location>
</feature>
<dbReference type="EMBL" id="CAJVOS010000014">
    <property type="protein sequence ID" value="CAG8023126.1"/>
    <property type="molecule type" value="Genomic_DNA"/>
</dbReference>
<dbReference type="AlphaFoldDB" id="A0A9W4HIK7"/>
<evidence type="ECO:0000313" key="3">
    <source>
        <dbReference type="EMBL" id="CAG8023126.1"/>
    </source>
</evidence>
<comment type="caution">
    <text evidence="3">The sequence shown here is derived from an EMBL/GenBank/DDBJ whole genome shotgun (WGS) entry which is preliminary data.</text>
</comment>